<evidence type="ECO:0000256" key="3">
    <source>
        <dbReference type="ARBA" id="ARBA00022448"/>
    </source>
</evidence>
<evidence type="ECO:0000256" key="1">
    <source>
        <dbReference type="ARBA" id="ARBA00004651"/>
    </source>
</evidence>
<dbReference type="GO" id="GO:0005886">
    <property type="term" value="C:plasma membrane"/>
    <property type="evidence" value="ECO:0007669"/>
    <property type="project" value="UniProtKB-SubCell"/>
</dbReference>
<dbReference type="STRING" id="392333.SAMN05660860_00997"/>
<evidence type="ECO:0000259" key="10">
    <source>
        <dbReference type="Pfam" id="PF01618"/>
    </source>
</evidence>
<feature type="transmembrane region" description="Helical" evidence="9">
    <location>
        <begin position="191"/>
        <end position="215"/>
    </location>
</feature>
<evidence type="ECO:0000256" key="4">
    <source>
        <dbReference type="ARBA" id="ARBA00022475"/>
    </source>
</evidence>
<comment type="subcellular location">
    <subcellularLocation>
        <location evidence="1">Cell membrane</location>
        <topology evidence="1">Multi-pass membrane protein</topology>
    </subcellularLocation>
</comment>
<dbReference type="InterPro" id="IPR002898">
    <property type="entry name" value="MotA_ExbB_proton_chnl"/>
</dbReference>
<sequence>MRPDRGALKQFVAFPAFVARHLLNQGCRGSQVEARHNENTTESRFSIMDLSTILGIIAAFGLMIMAITSGSGITLFIDFAALTVVAGGTMGATLVHYPFREVMRAFAVLKKTFFHTDESPTETIEALIRYSNKARKEGILSLQAVVSEIRDPFFVKGVQMAVDGQEPEAMKEMLDREIEYIMERHGEGADIFVAMGTYAPAMGMIGTLIGLVQMLQTMEDPSTIGPAMAMALLTTFYGAVMANVLFIPMSGKLRNRSQSEILKKTLISEGMKSILAGENPRIMEQKLHAFVAPKFRESFFNKKKG</sequence>
<dbReference type="Pfam" id="PF01618">
    <property type="entry name" value="MotA_ExbB"/>
    <property type="match status" value="1"/>
</dbReference>
<dbReference type="Proteomes" id="UP000182146">
    <property type="component" value="Unassembled WGS sequence"/>
</dbReference>
<feature type="transmembrane region" description="Helical" evidence="9">
    <location>
        <begin position="45"/>
        <end position="67"/>
    </location>
</feature>
<protein>
    <submittedName>
        <fullName evidence="11">Chemotaxis protein MotA</fullName>
    </submittedName>
</protein>
<evidence type="ECO:0000313" key="11">
    <source>
        <dbReference type="EMBL" id="SDL68184.1"/>
    </source>
</evidence>
<evidence type="ECO:0000256" key="7">
    <source>
        <dbReference type="ARBA" id="ARBA00022989"/>
    </source>
</evidence>
<dbReference type="PANTHER" id="PTHR30433:SF2">
    <property type="entry name" value="MOTILITY PROTEIN A"/>
    <property type="match status" value="1"/>
</dbReference>
<keyword evidence="6" id="KW-0283">Flagellar rotation</keyword>
<gene>
    <name evidence="11" type="ORF">SAMN05660860_00997</name>
</gene>
<feature type="transmembrane region" description="Helical" evidence="9">
    <location>
        <begin position="227"/>
        <end position="247"/>
    </location>
</feature>
<dbReference type="InterPro" id="IPR047055">
    <property type="entry name" value="MotA-like"/>
</dbReference>
<keyword evidence="8 9" id="KW-0472">Membrane</keyword>
<dbReference type="RefSeq" id="WP_235263995.1">
    <property type="nucleotide sequence ID" value="NZ_FNGU01000002.1"/>
</dbReference>
<keyword evidence="3" id="KW-0813">Transport</keyword>
<dbReference type="PANTHER" id="PTHR30433">
    <property type="entry name" value="CHEMOTAXIS PROTEIN MOTA"/>
    <property type="match status" value="1"/>
</dbReference>
<evidence type="ECO:0000256" key="6">
    <source>
        <dbReference type="ARBA" id="ARBA00022779"/>
    </source>
</evidence>
<evidence type="ECO:0000256" key="5">
    <source>
        <dbReference type="ARBA" id="ARBA00022692"/>
    </source>
</evidence>
<dbReference type="PROSITE" id="PS01307">
    <property type="entry name" value="MOTA"/>
    <property type="match status" value="1"/>
</dbReference>
<name>A0A1G9M214_9BACT</name>
<dbReference type="EMBL" id="FNGU01000002">
    <property type="protein sequence ID" value="SDL68184.1"/>
    <property type="molecule type" value="Genomic_DNA"/>
</dbReference>
<evidence type="ECO:0000256" key="2">
    <source>
        <dbReference type="ARBA" id="ARBA00008038"/>
    </source>
</evidence>
<keyword evidence="7 9" id="KW-1133">Transmembrane helix</keyword>
<evidence type="ECO:0000256" key="9">
    <source>
        <dbReference type="SAM" id="Phobius"/>
    </source>
</evidence>
<dbReference type="GO" id="GO:0006935">
    <property type="term" value="P:chemotaxis"/>
    <property type="evidence" value="ECO:0007669"/>
    <property type="project" value="InterPro"/>
</dbReference>
<accession>A0A1G9M214</accession>
<feature type="domain" description="MotA/TolQ/ExbB proton channel" evidence="10">
    <location>
        <begin position="148"/>
        <end position="263"/>
    </location>
</feature>
<dbReference type="GO" id="GO:0071978">
    <property type="term" value="P:bacterial-type flagellum-dependent swarming motility"/>
    <property type="evidence" value="ECO:0007669"/>
    <property type="project" value="InterPro"/>
</dbReference>
<evidence type="ECO:0000256" key="8">
    <source>
        <dbReference type="ARBA" id="ARBA00023136"/>
    </source>
</evidence>
<dbReference type="InterPro" id="IPR000540">
    <property type="entry name" value="Flag_MotA_CS"/>
</dbReference>
<keyword evidence="5 9" id="KW-0812">Transmembrane</keyword>
<proteinExistence type="inferred from homology"/>
<evidence type="ECO:0000313" key="12">
    <source>
        <dbReference type="Proteomes" id="UP000182146"/>
    </source>
</evidence>
<feature type="transmembrane region" description="Helical" evidence="9">
    <location>
        <begin position="73"/>
        <end position="95"/>
    </location>
</feature>
<organism evidence="11 12">
    <name type="scientific">Geoalkalibacter ferrihydriticus</name>
    <dbReference type="NCBI Taxonomy" id="392333"/>
    <lineage>
        <taxon>Bacteria</taxon>
        <taxon>Pseudomonadati</taxon>
        <taxon>Thermodesulfobacteriota</taxon>
        <taxon>Desulfuromonadia</taxon>
        <taxon>Desulfuromonadales</taxon>
        <taxon>Geoalkalibacteraceae</taxon>
        <taxon>Geoalkalibacter</taxon>
    </lineage>
</organism>
<dbReference type="AlphaFoldDB" id="A0A1G9M214"/>
<comment type="similarity">
    <text evidence="2">Belongs to the MotA family.</text>
</comment>
<reference evidence="11 12" key="1">
    <citation type="submission" date="2016-10" db="EMBL/GenBank/DDBJ databases">
        <authorList>
            <person name="de Groot N.N."/>
        </authorList>
    </citation>
    <scope>NUCLEOTIDE SEQUENCE [LARGE SCALE GENOMIC DNA]</scope>
    <source>
        <strain evidence="11 12">DSM 17813</strain>
    </source>
</reference>
<keyword evidence="4" id="KW-1003">Cell membrane</keyword>